<dbReference type="EMBL" id="AP018786">
    <property type="protein sequence ID" value="BBF23668.1"/>
    <property type="molecule type" value="Genomic_DNA"/>
</dbReference>
<name>A0A2Z6IEK1_9BURK</name>
<accession>A0A2Z6IEK1</accession>
<dbReference type="Gene3D" id="3.40.50.300">
    <property type="entry name" value="P-loop containing nucleotide triphosphate hydrolases"/>
    <property type="match status" value="1"/>
</dbReference>
<dbReference type="InterPro" id="IPR050238">
    <property type="entry name" value="DNA_Rep/Repair_Clamp_Loader"/>
</dbReference>
<sequence length="345" mass="37776">MALTPYAWHAEPAAQLAFLRERLPNAVLLYGAPGTGVFELGRAFATSLLCESPAADGTPCGRCRGCELVHAGSHPDFKPVVSEFMANVFELPYVPADNERSGDKKKLSREVRIHQVRALTDFIGLAANRGGRRVVLVYPADMVREEAASALLKSMEEPPEGLVFILCAEDIDAVLPTIRSRSRLVRVPLPTKDEALQFLRTKKVKNAEAALAMAGGAPLAALKDDTVPRLATKAESAVMDLLRRGDEIGLDAILRAHPTDLSVPALAMLLSRWSHDLVRTKSGVGPRYFVGEADAIERLAQKAEAAKLWDFLAVCAGVRRAAEHPLNARQVWEAVFIRYRQIWAR</sequence>
<dbReference type="OrthoDB" id="9811073at2"/>
<keyword evidence="2" id="KW-1185">Reference proteome</keyword>
<dbReference type="InterPro" id="IPR027417">
    <property type="entry name" value="P-loop_NTPase"/>
</dbReference>
<evidence type="ECO:0000313" key="1">
    <source>
        <dbReference type="EMBL" id="BBF23668.1"/>
    </source>
</evidence>
<gene>
    <name evidence="1" type="primary">holB</name>
    <name evidence="1" type="ORF">SUTMEG_15590</name>
</gene>
<reference evidence="1 2" key="1">
    <citation type="journal article" date="2018" name="Int. J. Syst. Evol. Microbiol.">
        <title>Mesosutterella multiformis gen. nov., sp. nov., a member of the family Sutterellaceae and Sutterella megalosphaeroides sp. nov., isolated from human faeces.</title>
        <authorList>
            <person name="Sakamoto M."/>
            <person name="Ikeyama N."/>
            <person name="Kunihiro T."/>
            <person name="Iino T."/>
            <person name="Yuki M."/>
            <person name="Ohkuma M."/>
        </authorList>
    </citation>
    <scope>NUCLEOTIDE SEQUENCE [LARGE SCALE GENOMIC DNA]</scope>
    <source>
        <strain evidence="1 2">6FBBBH3</strain>
    </source>
</reference>
<dbReference type="GO" id="GO:0009360">
    <property type="term" value="C:DNA polymerase III complex"/>
    <property type="evidence" value="ECO:0007669"/>
    <property type="project" value="TreeGrafter"/>
</dbReference>
<dbReference type="KEGG" id="sutt:SUTMEG_15590"/>
<evidence type="ECO:0000313" key="2">
    <source>
        <dbReference type="Proteomes" id="UP000271003"/>
    </source>
</evidence>
<organism evidence="1 2">
    <name type="scientific">Sutterella megalosphaeroides</name>
    <dbReference type="NCBI Taxonomy" id="2494234"/>
    <lineage>
        <taxon>Bacteria</taxon>
        <taxon>Pseudomonadati</taxon>
        <taxon>Pseudomonadota</taxon>
        <taxon>Betaproteobacteria</taxon>
        <taxon>Burkholderiales</taxon>
        <taxon>Sutterellaceae</taxon>
        <taxon>Sutterella</taxon>
    </lineage>
</organism>
<dbReference type="RefSeq" id="WP_120177251.1">
    <property type="nucleotide sequence ID" value="NZ_AP018786.1"/>
</dbReference>
<proteinExistence type="predicted"/>
<protein>
    <submittedName>
        <fullName evidence="1">DNA polymerase III subunit delta</fullName>
    </submittedName>
</protein>
<dbReference type="GO" id="GO:0006261">
    <property type="term" value="P:DNA-templated DNA replication"/>
    <property type="evidence" value="ECO:0007669"/>
    <property type="project" value="TreeGrafter"/>
</dbReference>
<dbReference type="PANTHER" id="PTHR11669:SF8">
    <property type="entry name" value="DNA POLYMERASE III SUBUNIT DELTA"/>
    <property type="match status" value="1"/>
</dbReference>
<dbReference type="Pfam" id="PF13177">
    <property type="entry name" value="DNA_pol3_delta2"/>
    <property type="match status" value="1"/>
</dbReference>
<dbReference type="SUPFAM" id="SSF52540">
    <property type="entry name" value="P-loop containing nucleoside triphosphate hydrolases"/>
    <property type="match status" value="1"/>
</dbReference>
<dbReference type="AlphaFoldDB" id="A0A2Z6IEK1"/>
<dbReference type="Proteomes" id="UP000271003">
    <property type="component" value="Chromosome"/>
</dbReference>
<dbReference type="PANTHER" id="PTHR11669">
    <property type="entry name" value="REPLICATION FACTOR C / DNA POLYMERASE III GAMMA-TAU SUBUNIT"/>
    <property type="match status" value="1"/>
</dbReference>